<feature type="domain" description="Pseudouridine synthase RsuA/RluA-like" evidence="2">
    <location>
        <begin position="53"/>
        <end position="221"/>
    </location>
</feature>
<dbReference type="PANTHER" id="PTHR21600">
    <property type="entry name" value="MITOCHONDRIAL RNA PSEUDOURIDINE SYNTHASE"/>
    <property type="match status" value="1"/>
</dbReference>
<proteinExistence type="inferred from homology"/>
<dbReference type="AlphaFoldDB" id="A0A813DVK7"/>
<evidence type="ECO:0000313" key="3">
    <source>
        <dbReference type="EMBL" id="CAE8593463.1"/>
    </source>
</evidence>
<organism evidence="3 4">
    <name type="scientific">Polarella glacialis</name>
    <name type="common">Dinoflagellate</name>
    <dbReference type="NCBI Taxonomy" id="89957"/>
    <lineage>
        <taxon>Eukaryota</taxon>
        <taxon>Sar</taxon>
        <taxon>Alveolata</taxon>
        <taxon>Dinophyceae</taxon>
        <taxon>Suessiales</taxon>
        <taxon>Suessiaceae</taxon>
        <taxon>Polarella</taxon>
    </lineage>
</organism>
<reference evidence="3" key="1">
    <citation type="submission" date="2021-02" db="EMBL/GenBank/DDBJ databases">
        <authorList>
            <person name="Dougan E. K."/>
            <person name="Rhodes N."/>
            <person name="Thang M."/>
            <person name="Chan C."/>
        </authorList>
    </citation>
    <scope>NUCLEOTIDE SEQUENCE</scope>
</reference>
<evidence type="ECO:0000259" key="2">
    <source>
        <dbReference type="Pfam" id="PF00849"/>
    </source>
</evidence>
<sequence length="292" mass="32252">MSAFKVALGRLGFELDARAGRAAHEVHDDSLRRLPWAPRSVEPTLAVRLPGMVTIHKPADWEVDGAASEPGEHLPLSSYLQSLFRRSECPLVWDTGQSYGFLHRLDIPSSGLVLCGTSFQGYYALRLQLDTHRLRREYLVLGHNMAPSGLTEIVARVDVAPDPSQRKSISDSGRPSQTMLVVSAHVRQRQAGLPEPGGNMFITAIRIATGRRHQIRAHMRHAGHPSIADARYTCREVRVAADRDSQNSSSNAAAKQSNLQSNYNNSSCCSHDLHTSFCDVGLFSTEVLRVCY</sequence>
<name>A0A813DVK7_POLGL</name>
<gene>
    <name evidence="3" type="ORF">PGLA1383_LOCUS12056</name>
</gene>
<dbReference type="InterPro" id="IPR006145">
    <property type="entry name" value="PsdUridine_synth_RsuA/RluA"/>
</dbReference>
<dbReference type="EMBL" id="CAJNNV010006362">
    <property type="protein sequence ID" value="CAE8593463.1"/>
    <property type="molecule type" value="Genomic_DNA"/>
</dbReference>
<comment type="similarity">
    <text evidence="1">Belongs to the pseudouridine synthase RluA family.</text>
</comment>
<dbReference type="Gene3D" id="3.30.2350.10">
    <property type="entry name" value="Pseudouridine synthase"/>
    <property type="match status" value="1"/>
</dbReference>
<dbReference type="SUPFAM" id="SSF55120">
    <property type="entry name" value="Pseudouridine synthase"/>
    <property type="match status" value="1"/>
</dbReference>
<dbReference type="InterPro" id="IPR050188">
    <property type="entry name" value="RluA_PseudoU_synthase"/>
</dbReference>
<comment type="caution">
    <text evidence="3">The sequence shown here is derived from an EMBL/GenBank/DDBJ whole genome shotgun (WGS) entry which is preliminary data.</text>
</comment>
<accession>A0A813DVK7</accession>
<dbReference type="InterPro" id="IPR020103">
    <property type="entry name" value="PsdUridine_synth_cat_dom_sf"/>
</dbReference>
<dbReference type="Proteomes" id="UP000654075">
    <property type="component" value="Unassembled WGS sequence"/>
</dbReference>
<dbReference type="OrthoDB" id="428753at2759"/>
<keyword evidence="4" id="KW-1185">Reference proteome</keyword>
<dbReference type="Pfam" id="PF00849">
    <property type="entry name" value="PseudoU_synth_2"/>
    <property type="match status" value="1"/>
</dbReference>
<dbReference type="GO" id="GO:0003723">
    <property type="term" value="F:RNA binding"/>
    <property type="evidence" value="ECO:0007669"/>
    <property type="project" value="InterPro"/>
</dbReference>
<dbReference type="GO" id="GO:0009982">
    <property type="term" value="F:pseudouridine synthase activity"/>
    <property type="evidence" value="ECO:0007669"/>
    <property type="project" value="InterPro"/>
</dbReference>
<protein>
    <recommendedName>
        <fullName evidence="2">Pseudouridine synthase RsuA/RluA-like domain-containing protein</fullName>
    </recommendedName>
</protein>
<dbReference type="PANTHER" id="PTHR21600:SF44">
    <property type="entry name" value="RIBOSOMAL LARGE SUBUNIT PSEUDOURIDINE SYNTHASE D"/>
    <property type="match status" value="1"/>
</dbReference>
<dbReference type="GO" id="GO:0000455">
    <property type="term" value="P:enzyme-directed rRNA pseudouridine synthesis"/>
    <property type="evidence" value="ECO:0007669"/>
    <property type="project" value="TreeGrafter"/>
</dbReference>
<evidence type="ECO:0000256" key="1">
    <source>
        <dbReference type="ARBA" id="ARBA00010876"/>
    </source>
</evidence>
<evidence type="ECO:0000313" key="4">
    <source>
        <dbReference type="Proteomes" id="UP000654075"/>
    </source>
</evidence>